<evidence type="ECO:0000256" key="1">
    <source>
        <dbReference type="SAM" id="MobiDB-lite"/>
    </source>
</evidence>
<evidence type="ECO:0000259" key="2">
    <source>
        <dbReference type="Pfam" id="PF24626"/>
    </source>
</evidence>
<name>A0A2P4X2B7_9STRA</name>
<keyword evidence="4" id="KW-1185">Reference proteome</keyword>
<feature type="compositionally biased region" description="Polar residues" evidence="1">
    <location>
        <begin position="137"/>
        <end position="146"/>
    </location>
</feature>
<dbReference type="EMBL" id="NCKW01017065">
    <property type="protein sequence ID" value="POM59670.1"/>
    <property type="molecule type" value="Genomic_DNA"/>
</dbReference>
<evidence type="ECO:0000313" key="4">
    <source>
        <dbReference type="Proteomes" id="UP000237271"/>
    </source>
</evidence>
<evidence type="ECO:0000313" key="3">
    <source>
        <dbReference type="EMBL" id="POM59670.1"/>
    </source>
</evidence>
<reference evidence="3 4" key="1">
    <citation type="journal article" date="2017" name="Genome Biol. Evol.">
        <title>Phytophthora megakarya and P. palmivora, closely related causal agents of cacao black pod rot, underwent increases in genome sizes and gene numbers by different mechanisms.</title>
        <authorList>
            <person name="Ali S.S."/>
            <person name="Shao J."/>
            <person name="Lary D.J."/>
            <person name="Kronmiller B."/>
            <person name="Shen D."/>
            <person name="Strem M.D."/>
            <person name="Amoako-Attah I."/>
            <person name="Akrofi A.Y."/>
            <person name="Begoude B.A."/>
            <person name="Ten Hoopen G.M."/>
            <person name="Coulibaly K."/>
            <person name="Kebe B.I."/>
            <person name="Melnick R.L."/>
            <person name="Guiltinan M.J."/>
            <person name="Tyler B.M."/>
            <person name="Meinhardt L.W."/>
            <person name="Bailey B.A."/>
        </authorList>
    </citation>
    <scope>NUCLEOTIDE SEQUENCE [LARGE SCALE GENOMIC DNA]</scope>
    <source>
        <strain evidence="4">sbr112.9</strain>
    </source>
</reference>
<dbReference type="InterPro" id="IPR056924">
    <property type="entry name" value="SH3_Tf2-1"/>
</dbReference>
<organism evidence="3 4">
    <name type="scientific">Phytophthora palmivora</name>
    <dbReference type="NCBI Taxonomy" id="4796"/>
    <lineage>
        <taxon>Eukaryota</taxon>
        <taxon>Sar</taxon>
        <taxon>Stramenopiles</taxon>
        <taxon>Oomycota</taxon>
        <taxon>Peronosporomycetes</taxon>
        <taxon>Peronosporales</taxon>
        <taxon>Peronosporaceae</taxon>
        <taxon>Phytophthora</taxon>
    </lineage>
</organism>
<dbReference type="Proteomes" id="UP000237271">
    <property type="component" value="Unassembled WGS sequence"/>
</dbReference>
<proteinExistence type="predicted"/>
<gene>
    <name evidence="3" type="ORF">PHPALM_31563</name>
</gene>
<feature type="region of interest" description="Disordered" evidence="1">
    <location>
        <begin position="106"/>
        <end position="156"/>
    </location>
</feature>
<accession>A0A2P4X2B7</accession>
<dbReference type="OrthoDB" id="125101at2759"/>
<protein>
    <submittedName>
        <fullName evidence="3">Pol protein</fullName>
    </submittedName>
</protein>
<dbReference type="Pfam" id="PF24626">
    <property type="entry name" value="SH3_Tf2-1"/>
    <property type="match status" value="1"/>
</dbReference>
<sequence length="167" mass="18700">MPPSRQADDNQLGWERNGPKTNRKSTQIRTEEEFNCFKQGELVLLDTKNLPINLVSSVGSNKLKHRFIGPFAVLARHGAAYTIDLPKSMATHPTFCVGRLKRYHDPLGLPSRTEEDQGENSPPRNESSGQPELPVSKSVTDTQAGTHESHTKGMTVEWEELGYELYP</sequence>
<dbReference type="AlphaFoldDB" id="A0A2P4X2B7"/>
<comment type="caution">
    <text evidence="3">The sequence shown here is derived from an EMBL/GenBank/DDBJ whole genome shotgun (WGS) entry which is preliminary data.</text>
</comment>
<feature type="compositionally biased region" description="Polar residues" evidence="1">
    <location>
        <begin position="119"/>
        <end position="130"/>
    </location>
</feature>
<feature type="region of interest" description="Disordered" evidence="1">
    <location>
        <begin position="1"/>
        <end position="27"/>
    </location>
</feature>
<feature type="domain" description="Tf2-1-like SH3-like" evidence="2">
    <location>
        <begin position="40"/>
        <end position="104"/>
    </location>
</feature>